<evidence type="ECO:0000256" key="1">
    <source>
        <dbReference type="ARBA" id="ARBA00000085"/>
    </source>
</evidence>
<dbReference type="SUPFAM" id="SSF55874">
    <property type="entry name" value="ATPase domain of HSP90 chaperone/DNA topoisomerase II/histidine kinase"/>
    <property type="match status" value="1"/>
</dbReference>
<dbReference type="EC" id="2.7.13.3" evidence="2"/>
<dbReference type="PRINTS" id="PR00344">
    <property type="entry name" value="BCTRLSENSOR"/>
</dbReference>
<dbReference type="KEGG" id="gog:C1280_09965"/>
<evidence type="ECO:0000256" key="7">
    <source>
        <dbReference type="ARBA" id="ARBA00022840"/>
    </source>
</evidence>
<dbReference type="SMART" id="SM00388">
    <property type="entry name" value="HisKA"/>
    <property type="match status" value="1"/>
</dbReference>
<keyword evidence="6 10" id="KW-0418">Kinase</keyword>
<dbReference type="SMART" id="SM00387">
    <property type="entry name" value="HATPase_c"/>
    <property type="match status" value="1"/>
</dbReference>
<accession>A0A2Z3HGU2</accession>
<gene>
    <name evidence="10" type="ORF">C1280_09965</name>
</gene>
<dbReference type="PROSITE" id="PS50109">
    <property type="entry name" value="HIS_KIN"/>
    <property type="match status" value="1"/>
</dbReference>
<name>A0A2Z3HGU2_9BACT</name>
<dbReference type="PANTHER" id="PTHR43065">
    <property type="entry name" value="SENSOR HISTIDINE KINASE"/>
    <property type="match status" value="1"/>
</dbReference>
<dbReference type="OrthoDB" id="9784397at2"/>
<dbReference type="GO" id="GO:0000155">
    <property type="term" value="F:phosphorelay sensor kinase activity"/>
    <property type="evidence" value="ECO:0007669"/>
    <property type="project" value="InterPro"/>
</dbReference>
<evidence type="ECO:0000256" key="5">
    <source>
        <dbReference type="ARBA" id="ARBA00022741"/>
    </source>
</evidence>
<dbReference type="Gene3D" id="3.30.565.10">
    <property type="entry name" value="Histidine kinase-like ATPase, C-terminal domain"/>
    <property type="match status" value="1"/>
</dbReference>
<dbReference type="FunFam" id="3.30.565.10:FF:000006">
    <property type="entry name" value="Sensor histidine kinase WalK"/>
    <property type="match status" value="1"/>
</dbReference>
<evidence type="ECO:0000313" key="11">
    <source>
        <dbReference type="Proteomes" id="UP000245802"/>
    </source>
</evidence>
<dbReference type="InterPro" id="IPR036890">
    <property type="entry name" value="HATPase_C_sf"/>
</dbReference>
<dbReference type="Proteomes" id="UP000245802">
    <property type="component" value="Chromosome"/>
</dbReference>
<keyword evidence="5" id="KW-0547">Nucleotide-binding</keyword>
<organism evidence="10 11">
    <name type="scientific">Gemmata obscuriglobus</name>
    <dbReference type="NCBI Taxonomy" id="114"/>
    <lineage>
        <taxon>Bacteria</taxon>
        <taxon>Pseudomonadati</taxon>
        <taxon>Planctomycetota</taxon>
        <taxon>Planctomycetia</taxon>
        <taxon>Gemmatales</taxon>
        <taxon>Gemmataceae</taxon>
        <taxon>Gemmata</taxon>
    </lineage>
</organism>
<evidence type="ECO:0000259" key="9">
    <source>
        <dbReference type="PROSITE" id="PS50109"/>
    </source>
</evidence>
<dbReference type="PANTHER" id="PTHR43065:SF46">
    <property type="entry name" value="C4-DICARBOXYLATE TRANSPORT SENSOR PROTEIN DCTB"/>
    <property type="match status" value="1"/>
</dbReference>
<evidence type="ECO:0000256" key="8">
    <source>
        <dbReference type="ARBA" id="ARBA00023012"/>
    </source>
</evidence>
<dbReference type="Pfam" id="PF02518">
    <property type="entry name" value="HATPase_c"/>
    <property type="match status" value="1"/>
</dbReference>
<dbReference type="Gene3D" id="1.10.287.130">
    <property type="match status" value="1"/>
</dbReference>
<dbReference type="InterPro" id="IPR003661">
    <property type="entry name" value="HisK_dim/P_dom"/>
</dbReference>
<dbReference type="GO" id="GO:0005524">
    <property type="term" value="F:ATP binding"/>
    <property type="evidence" value="ECO:0007669"/>
    <property type="project" value="UniProtKB-KW"/>
</dbReference>
<reference evidence="10 11" key="1">
    <citation type="submission" date="2018-01" db="EMBL/GenBank/DDBJ databases">
        <title>G. obscuriglobus.</title>
        <authorList>
            <person name="Franke J."/>
            <person name="Blomberg W."/>
            <person name="Selmecki A."/>
        </authorList>
    </citation>
    <scope>NUCLEOTIDE SEQUENCE [LARGE SCALE GENOMIC DNA]</scope>
    <source>
        <strain evidence="10 11">DSM 5831</strain>
    </source>
</reference>
<keyword evidence="11" id="KW-1185">Reference proteome</keyword>
<dbReference type="InterPro" id="IPR003594">
    <property type="entry name" value="HATPase_dom"/>
</dbReference>
<dbReference type="InterPro" id="IPR004358">
    <property type="entry name" value="Sig_transdc_His_kin-like_C"/>
</dbReference>
<dbReference type="InterPro" id="IPR036097">
    <property type="entry name" value="HisK_dim/P_sf"/>
</dbReference>
<keyword evidence="4" id="KW-0808">Transferase</keyword>
<sequence length="258" mass="28103">MGGEPMTSEDVLAPVSETEALRQQLLQAQRLSSVGELASSIAHEFNNILTTIINSAKLGSRSPDVAEKQIAFERIVKAGQRAAAIAGGMLGFARKSGTHRQNCDVARLVEEVLILTEKDLSKNRVHVETKFHARPVAWVVPGQIEQILVNLVLNARQAMPNGGRLKIEVRDSLDADTVEIKVADTGVGIAPDQLRLIFEPFFTTKQPDEYGRGGTGLGLSVCRQIIEQHHGRIRVESVAGKGSTFTVKLPKRLTDDPE</sequence>
<proteinExistence type="predicted"/>
<dbReference type="EMBL" id="CP025958">
    <property type="protein sequence ID" value="AWM42195.1"/>
    <property type="molecule type" value="Genomic_DNA"/>
</dbReference>
<evidence type="ECO:0000256" key="2">
    <source>
        <dbReference type="ARBA" id="ARBA00012438"/>
    </source>
</evidence>
<keyword evidence="8" id="KW-0902">Two-component regulatory system</keyword>
<dbReference type="Pfam" id="PF00512">
    <property type="entry name" value="HisKA"/>
    <property type="match status" value="1"/>
</dbReference>
<keyword evidence="3" id="KW-0597">Phosphoprotein</keyword>
<dbReference type="InterPro" id="IPR005467">
    <property type="entry name" value="His_kinase_dom"/>
</dbReference>
<evidence type="ECO:0000256" key="6">
    <source>
        <dbReference type="ARBA" id="ARBA00022777"/>
    </source>
</evidence>
<evidence type="ECO:0000256" key="4">
    <source>
        <dbReference type="ARBA" id="ARBA00022679"/>
    </source>
</evidence>
<evidence type="ECO:0000256" key="3">
    <source>
        <dbReference type="ARBA" id="ARBA00022553"/>
    </source>
</evidence>
<dbReference type="AlphaFoldDB" id="A0A2Z3HGU2"/>
<protein>
    <recommendedName>
        <fullName evidence="2">histidine kinase</fullName>
        <ecNumber evidence="2">2.7.13.3</ecNumber>
    </recommendedName>
</protein>
<dbReference type="SUPFAM" id="SSF47384">
    <property type="entry name" value="Homodimeric domain of signal transducing histidine kinase"/>
    <property type="match status" value="1"/>
</dbReference>
<comment type="catalytic activity">
    <reaction evidence="1">
        <text>ATP + protein L-histidine = ADP + protein N-phospho-L-histidine.</text>
        <dbReference type="EC" id="2.7.13.3"/>
    </reaction>
</comment>
<feature type="domain" description="Histidine kinase" evidence="9">
    <location>
        <begin position="40"/>
        <end position="253"/>
    </location>
</feature>
<keyword evidence="7" id="KW-0067">ATP-binding</keyword>
<evidence type="ECO:0000313" key="10">
    <source>
        <dbReference type="EMBL" id="AWM42195.1"/>
    </source>
</evidence>